<keyword evidence="3" id="KW-0964">Secreted</keyword>
<dbReference type="InterPro" id="IPR010345">
    <property type="entry name" value="IL-17_fam"/>
</dbReference>
<feature type="chain" id="PRO_5029674328" evidence="5">
    <location>
        <begin position="22"/>
        <end position="138"/>
    </location>
</feature>
<organism evidence="6 7">
    <name type="scientific">Ameiurus melas</name>
    <name type="common">Black bullhead</name>
    <name type="synonym">Silurus melas</name>
    <dbReference type="NCBI Taxonomy" id="219545"/>
    <lineage>
        <taxon>Eukaryota</taxon>
        <taxon>Metazoa</taxon>
        <taxon>Chordata</taxon>
        <taxon>Craniata</taxon>
        <taxon>Vertebrata</taxon>
        <taxon>Euteleostomi</taxon>
        <taxon>Actinopterygii</taxon>
        <taxon>Neopterygii</taxon>
        <taxon>Teleostei</taxon>
        <taxon>Ostariophysi</taxon>
        <taxon>Siluriformes</taxon>
        <taxon>Ictaluridae</taxon>
        <taxon>Ameiurus</taxon>
    </lineage>
</organism>
<evidence type="ECO:0000313" key="7">
    <source>
        <dbReference type="Proteomes" id="UP000593565"/>
    </source>
</evidence>
<comment type="caution">
    <text evidence="6">The sequence shown here is derived from an EMBL/GenBank/DDBJ whole genome shotgun (WGS) entry which is preliminary data.</text>
</comment>
<dbReference type="GO" id="GO:0005125">
    <property type="term" value="F:cytokine activity"/>
    <property type="evidence" value="ECO:0007669"/>
    <property type="project" value="InterPro"/>
</dbReference>
<dbReference type="EMBL" id="JAAGNN010000010">
    <property type="protein sequence ID" value="KAF4083753.1"/>
    <property type="molecule type" value="Genomic_DNA"/>
</dbReference>
<dbReference type="Proteomes" id="UP000593565">
    <property type="component" value="Unassembled WGS sequence"/>
</dbReference>
<dbReference type="InterPro" id="IPR029034">
    <property type="entry name" value="Cystine-knot_cytokine"/>
</dbReference>
<evidence type="ECO:0000256" key="5">
    <source>
        <dbReference type="SAM" id="SignalP"/>
    </source>
</evidence>
<dbReference type="AlphaFoldDB" id="A0A7J6ALK0"/>
<comment type="similarity">
    <text evidence="2">Belongs to the IL-17 family.</text>
</comment>
<dbReference type="Pfam" id="PF06083">
    <property type="entry name" value="IL17"/>
    <property type="match status" value="1"/>
</dbReference>
<dbReference type="Gene3D" id="2.10.90.10">
    <property type="entry name" value="Cystine-knot cytokines"/>
    <property type="match status" value="1"/>
</dbReference>
<accession>A0A7J6ALK0</accession>
<evidence type="ECO:0000313" key="6">
    <source>
        <dbReference type="EMBL" id="KAF4083753.1"/>
    </source>
</evidence>
<protein>
    <submittedName>
        <fullName evidence="6">Uncharacterized protein</fullName>
    </submittedName>
</protein>
<dbReference type="GO" id="GO:0005576">
    <property type="term" value="C:extracellular region"/>
    <property type="evidence" value="ECO:0007669"/>
    <property type="project" value="UniProtKB-SubCell"/>
</dbReference>
<evidence type="ECO:0000256" key="4">
    <source>
        <dbReference type="ARBA" id="ARBA00022729"/>
    </source>
</evidence>
<reference evidence="6 7" key="1">
    <citation type="submission" date="2020-02" db="EMBL/GenBank/DDBJ databases">
        <title>A chromosome-scale genome assembly of the black bullhead catfish (Ameiurus melas).</title>
        <authorList>
            <person name="Wen M."/>
            <person name="Zham M."/>
            <person name="Cabau C."/>
            <person name="Klopp C."/>
            <person name="Donnadieu C."/>
            <person name="Roques C."/>
            <person name="Bouchez O."/>
            <person name="Lampietro C."/>
            <person name="Jouanno E."/>
            <person name="Herpin A."/>
            <person name="Louis A."/>
            <person name="Berthelot C."/>
            <person name="Parey E."/>
            <person name="Roest-Crollius H."/>
            <person name="Braasch I."/>
            <person name="Postlethwait J."/>
            <person name="Robinson-Rechavi M."/>
            <person name="Echchiki A."/>
            <person name="Begum T."/>
            <person name="Montfort J."/>
            <person name="Schartl M."/>
            <person name="Bobe J."/>
            <person name="Guiguen Y."/>
        </authorList>
    </citation>
    <scope>NUCLEOTIDE SEQUENCE [LARGE SCALE GENOMIC DNA]</scope>
    <source>
        <strain evidence="6">M_S1</strain>
        <tissue evidence="6">Blood</tissue>
    </source>
</reference>
<sequence length="138" mass="15957">MSLKRMVVFCWGFLMVSLTHATFEQTICDVGLIIPKHFHTLESDTMKGNNNINNRSLSAWNWIPHNSAHRIPRVIFEAKCESHDCTYPHRHQHRELNSVPIYSNMLVLTQDPTNRKCFSVKFQRVAVGCTCVWSKSSP</sequence>
<comment type="subcellular location">
    <subcellularLocation>
        <location evidence="1">Secreted</location>
    </subcellularLocation>
</comment>
<feature type="signal peptide" evidence="5">
    <location>
        <begin position="1"/>
        <end position="21"/>
    </location>
</feature>
<keyword evidence="4 5" id="KW-0732">Signal</keyword>
<evidence type="ECO:0000256" key="3">
    <source>
        <dbReference type="ARBA" id="ARBA00022525"/>
    </source>
</evidence>
<evidence type="ECO:0000256" key="2">
    <source>
        <dbReference type="ARBA" id="ARBA00007236"/>
    </source>
</evidence>
<gene>
    <name evidence="6" type="ORF">AMELA_G00120260</name>
</gene>
<evidence type="ECO:0000256" key="1">
    <source>
        <dbReference type="ARBA" id="ARBA00004613"/>
    </source>
</evidence>
<name>A0A7J6ALK0_AMEME</name>
<keyword evidence="7" id="KW-1185">Reference proteome</keyword>
<proteinExistence type="inferred from homology"/>
<dbReference type="SUPFAM" id="SSF57501">
    <property type="entry name" value="Cystine-knot cytokines"/>
    <property type="match status" value="1"/>
</dbReference>